<name>A0A2R6NHB5_9APHY</name>
<dbReference type="EMBL" id="MLYV02001247">
    <property type="protein sequence ID" value="PSR71713.1"/>
    <property type="molecule type" value="Genomic_DNA"/>
</dbReference>
<dbReference type="Proteomes" id="UP000186601">
    <property type="component" value="Unassembled WGS sequence"/>
</dbReference>
<sequence length="103" mass="11255">MVYCTAAGRESPGSKEKANGITPHKLKERGPRMEAFGRIGPHRVPDNSASSPSRPLQMFPLWPRWFLHVLDEHIWGVGRRGSSICNLDRDSSGGGGGTSAKTR</sequence>
<accession>A0A2R6NHB5</accession>
<proteinExistence type="predicted"/>
<evidence type="ECO:0000313" key="2">
    <source>
        <dbReference type="EMBL" id="PSR71713.1"/>
    </source>
</evidence>
<evidence type="ECO:0000256" key="1">
    <source>
        <dbReference type="SAM" id="MobiDB-lite"/>
    </source>
</evidence>
<feature type="region of interest" description="Disordered" evidence="1">
    <location>
        <begin position="81"/>
        <end position="103"/>
    </location>
</feature>
<dbReference type="AlphaFoldDB" id="A0A2R6NHB5"/>
<feature type="compositionally biased region" description="Gly residues" evidence="1">
    <location>
        <begin position="92"/>
        <end position="103"/>
    </location>
</feature>
<evidence type="ECO:0000313" key="3">
    <source>
        <dbReference type="Proteomes" id="UP000186601"/>
    </source>
</evidence>
<protein>
    <submittedName>
        <fullName evidence="2">Uncharacterized protein</fullName>
    </submittedName>
</protein>
<reference evidence="2 3" key="1">
    <citation type="submission" date="2018-02" db="EMBL/GenBank/DDBJ databases">
        <title>Genome sequence of the basidiomycete white-rot fungus Phlebia centrifuga.</title>
        <authorList>
            <person name="Granchi Z."/>
            <person name="Peng M."/>
            <person name="de Vries R.P."/>
            <person name="Hilden K."/>
            <person name="Makela M.R."/>
            <person name="Grigoriev I."/>
            <person name="Riley R."/>
        </authorList>
    </citation>
    <scope>NUCLEOTIDE SEQUENCE [LARGE SCALE GENOMIC DNA]</scope>
    <source>
        <strain evidence="2 3">FBCC195</strain>
    </source>
</reference>
<feature type="region of interest" description="Disordered" evidence="1">
    <location>
        <begin position="1"/>
        <end position="31"/>
    </location>
</feature>
<keyword evidence="3" id="KW-1185">Reference proteome</keyword>
<organism evidence="2 3">
    <name type="scientific">Hermanssonia centrifuga</name>
    <dbReference type="NCBI Taxonomy" id="98765"/>
    <lineage>
        <taxon>Eukaryota</taxon>
        <taxon>Fungi</taxon>
        <taxon>Dikarya</taxon>
        <taxon>Basidiomycota</taxon>
        <taxon>Agaricomycotina</taxon>
        <taxon>Agaricomycetes</taxon>
        <taxon>Polyporales</taxon>
        <taxon>Meruliaceae</taxon>
        <taxon>Hermanssonia</taxon>
    </lineage>
</organism>
<comment type="caution">
    <text evidence="2">The sequence shown here is derived from an EMBL/GenBank/DDBJ whole genome shotgun (WGS) entry which is preliminary data.</text>
</comment>
<gene>
    <name evidence="2" type="ORF">PHLCEN_2v12417</name>
</gene>